<dbReference type="PANTHER" id="PTHR33525">
    <property type="match status" value="1"/>
</dbReference>
<name>A0A557SH18_9GAMM</name>
<organism evidence="2 3">
    <name type="scientific">Sedimenticola selenatireducens</name>
    <dbReference type="NCBI Taxonomy" id="191960"/>
    <lineage>
        <taxon>Bacteria</taxon>
        <taxon>Pseudomonadati</taxon>
        <taxon>Pseudomonadota</taxon>
        <taxon>Gammaproteobacteria</taxon>
        <taxon>Chromatiales</taxon>
        <taxon>Sedimenticolaceae</taxon>
        <taxon>Sedimenticola</taxon>
    </lineage>
</organism>
<evidence type="ECO:0000313" key="3">
    <source>
        <dbReference type="Proteomes" id="UP000316649"/>
    </source>
</evidence>
<evidence type="ECO:0000313" key="2">
    <source>
        <dbReference type="EMBL" id="TVO76700.1"/>
    </source>
</evidence>
<keyword evidence="3" id="KW-1185">Reference proteome</keyword>
<sequence>MSTNSSAQPHTLHSSQQLVQDSLTLISLPAAYIRLQEVMASEDSSMKDVADVVSLDPALAARLLRIANSAYYGLPSQVDTITRAANILGTQAIHDLALATSVAQAFDGVPNELMDMSTFWYRSVMCGFLARELAKACGLRNNESLFVRGLLLDIGHLIMYGRFPDQSRQALAESSDDLLVLFAKERELIGCDSNEVGMELMKLWKLPQSFVDSFAYLQRPESCEDIGKEVAVLHIAAWITHGLNTDLLLGQMFDKITPSAWDLTGLDQRQVERVTDTVSGEMIEAMYRIFAVDDSAI</sequence>
<dbReference type="SUPFAM" id="SSF109604">
    <property type="entry name" value="HD-domain/PDEase-like"/>
    <property type="match status" value="1"/>
</dbReference>
<dbReference type="AlphaFoldDB" id="A0A557SH18"/>
<dbReference type="Pfam" id="PF08668">
    <property type="entry name" value="HDOD"/>
    <property type="match status" value="1"/>
</dbReference>
<evidence type="ECO:0000259" key="1">
    <source>
        <dbReference type="PROSITE" id="PS51833"/>
    </source>
</evidence>
<dbReference type="Proteomes" id="UP000316649">
    <property type="component" value="Unassembled WGS sequence"/>
</dbReference>
<comment type="caution">
    <text evidence="2">The sequence shown here is derived from an EMBL/GenBank/DDBJ whole genome shotgun (WGS) entry which is preliminary data.</text>
</comment>
<dbReference type="EMBL" id="VMNH01000005">
    <property type="protein sequence ID" value="TVO76700.1"/>
    <property type="molecule type" value="Genomic_DNA"/>
</dbReference>
<accession>A0A557SH18</accession>
<dbReference type="InterPro" id="IPR013976">
    <property type="entry name" value="HDOD"/>
</dbReference>
<gene>
    <name evidence="2" type="ORF">FHP88_04555</name>
</gene>
<dbReference type="PROSITE" id="PS51833">
    <property type="entry name" value="HDOD"/>
    <property type="match status" value="1"/>
</dbReference>
<dbReference type="PANTHER" id="PTHR33525:SF3">
    <property type="entry name" value="RIBONUCLEASE Y"/>
    <property type="match status" value="1"/>
</dbReference>
<proteinExistence type="predicted"/>
<reference evidence="2 3" key="1">
    <citation type="submission" date="2019-07" db="EMBL/GenBank/DDBJ databases">
        <title>The pathways for chlorine oxyanion respiration interact through the shared metabolite chlorate.</title>
        <authorList>
            <person name="Barnum T.P."/>
            <person name="Cheng Y."/>
            <person name="Hill K.A."/>
            <person name="Lucas L.N."/>
            <person name="Carlson H.K."/>
            <person name="Coates J.D."/>
        </authorList>
    </citation>
    <scope>NUCLEOTIDE SEQUENCE [LARGE SCALE GENOMIC DNA]</scope>
    <source>
        <strain evidence="2 3">BK-1</strain>
    </source>
</reference>
<protein>
    <submittedName>
        <fullName evidence="2">HDOD domain-containing protein</fullName>
    </submittedName>
</protein>
<feature type="domain" description="HDOD" evidence="1">
    <location>
        <begin position="25"/>
        <end position="220"/>
    </location>
</feature>
<dbReference type="RefSeq" id="WP_144357830.1">
    <property type="nucleotide sequence ID" value="NZ_VMNH01000005.1"/>
</dbReference>
<dbReference type="Gene3D" id="1.10.3210.10">
    <property type="entry name" value="Hypothetical protein af1432"/>
    <property type="match status" value="1"/>
</dbReference>
<dbReference type="InterPro" id="IPR052340">
    <property type="entry name" value="RNase_Y/CdgJ"/>
</dbReference>
<dbReference type="OrthoDB" id="9770715at2"/>